<reference evidence="9 10" key="1">
    <citation type="submission" date="2016-08" db="EMBL/GenBank/DDBJ databases">
        <authorList>
            <person name="Seilhamer J.J."/>
        </authorList>
    </citation>
    <scope>NUCLEOTIDE SEQUENCE [LARGE SCALE GENOMIC DNA]</scope>
    <source>
        <strain evidence="9 10">CFBP4644</strain>
    </source>
</reference>
<keyword evidence="4 6" id="KW-1133">Transmembrane helix</keyword>
<dbReference type="EMBL" id="MDEH01000022">
    <property type="protein sequence ID" value="PPU70513.1"/>
    <property type="molecule type" value="Genomic_DNA"/>
</dbReference>
<evidence type="ECO:0000256" key="4">
    <source>
        <dbReference type="ARBA" id="ARBA00022989"/>
    </source>
</evidence>
<dbReference type="OrthoDB" id="9799209at2"/>
<keyword evidence="5 6" id="KW-0472">Membrane</keyword>
<proteinExistence type="inferred from homology"/>
<comment type="subcellular location">
    <subcellularLocation>
        <location evidence="1">Membrane</location>
        <topology evidence="1">Multi-pass membrane protein</topology>
    </subcellularLocation>
</comment>
<comment type="similarity">
    <text evidence="2">Belongs to the MscS (TC 1.A.23) family.</text>
</comment>
<evidence type="ECO:0000256" key="7">
    <source>
        <dbReference type="SAM" id="SignalP"/>
    </source>
</evidence>
<protein>
    <recommendedName>
        <fullName evidence="8">Mechanosensitive ion channel MscS domain-containing protein</fullName>
    </recommendedName>
</protein>
<feature type="signal peptide" evidence="7">
    <location>
        <begin position="1"/>
        <end position="32"/>
    </location>
</feature>
<dbReference type="Gene3D" id="1.10.287.1260">
    <property type="match status" value="1"/>
</dbReference>
<evidence type="ECO:0000256" key="6">
    <source>
        <dbReference type="SAM" id="Phobius"/>
    </source>
</evidence>
<keyword evidence="7" id="KW-0732">Signal</keyword>
<feature type="transmembrane region" description="Helical" evidence="6">
    <location>
        <begin position="208"/>
        <end position="229"/>
    </location>
</feature>
<feature type="transmembrane region" description="Helical" evidence="6">
    <location>
        <begin position="567"/>
        <end position="590"/>
    </location>
</feature>
<dbReference type="PROSITE" id="PS01246">
    <property type="entry name" value="UPF0003"/>
    <property type="match status" value="1"/>
</dbReference>
<keyword evidence="3 6" id="KW-0812">Transmembrane</keyword>
<evidence type="ECO:0000256" key="3">
    <source>
        <dbReference type="ARBA" id="ARBA00022692"/>
    </source>
</evidence>
<evidence type="ECO:0000256" key="1">
    <source>
        <dbReference type="ARBA" id="ARBA00004141"/>
    </source>
</evidence>
<dbReference type="GO" id="GO:0008381">
    <property type="term" value="F:mechanosensitive monoatomic ion channel activity"/>
    <property type="evidence" value="ECO:0007669"/>
    <property type="project" value="UniProtKB-ARBA"/>
</dbReference>
<evidence type="ECO:0000256" key="2">
    <source>
        <dbReference type="ARBA" id="ARBA00008017"/>
    </source>
</evidence>
<dbReference type="PANTHER" id="PTHR30347:SF9">
    <property type="entry name" value="MINICONDUCTANCE MECHANOSENSITIVE CHANNEL MSCM"/>
    <property type="match status" value="1"/>
</dbReference>
<dbReference type="InterPro" id="IPR006686">
    <property type="entry name" value="MscS_channel_CS"/>
</dbReference>
<dbReference type="InterPro" id="IPR010920">
    <property type="entry name" value="LSM_dom_sf"/>
</dbReference>
<gene>
    <name evidence="9" type="ORF">XmelCFBP4644_20125</name>
</gene>
<evidence type="ECO:0000259" key="8">
    <source>
        <dbReference type="Pfam" id="PF00924"/>
    </source>
</evidence>
<feature type="transmembrane region" description="Helical" evidence="6">
    <location>
        <begin position="429"/>
        <end position="455"/>
    </location>
</feature>
<comment type="caution">
    <text evidence="9">The sequence shown here is derived from an EMBL/GenBank/DDBJ whole genome shotgun (WGS) entry which is preliminary data.</text>
</comment>
<feature type="transmembrane region" description="Helical" evidence="6">
    <location>
        <begin position="596"/>
        <end position="625"/>
    </location>
</feature>
<feature type="transmembrane region" description="Helical" evidence="6">
    <location>
        <begin position="241"/>
        <end position="261"/>
    </location>
</feature>
<feature type="domain" description="Mechanosensitive ion channel MscS" evidence="8">
    <location>
        <begin position="613"/>
        <end position="678"/>
    </location>
</feature>
<dbReference type="Gene3D" id="2.30.30.60">
    <property type="match status" value="1"/>
</dbReference>
<feature type="chain" id="PRO_5015666269" description="Mechanosensitive ion channel MscS domain-containing protein" evidence="7">
    <location>
        <begin position="33"/>
        <end position="772"/>
    </location>
</feature>
<feature type="transmembrane region" description="Helical" evidence="6">
    <location>
        <begin position="325"/>
        <end position="346"/>
    </location>
</feature>
<dbReference type="InterPro" id="IPR011014">
    <property type="entry name" value="MscS_channel_TM-2"/>
</dbReference>
<feature type="transmembrane region" description="Helical" evidence="6">
    <location>
        <begin position="358"/>
        <end position="377"/>
    </location>
</feature>
<feature type="transmembrane region" description="Helical" evidence="6">
    <location>
        <begin position="281"/>
        <end position="304"/>
    </location>
</feature>
<dbReference type="SUPFAM" id="SSF50182">
    <property type="entry name" value="Sm-like ribonucleoproteins"/>
    <property type="match status" value="1"/>
</dbReference>
<evidence type="ECO:0000313" key="9">
    <source>
        <dbReference type="EMBL" id="PPU70513.1"/>
    </source>
</evidence>
<dbReference type="Proteomes" id="UP000239865">
    <property type="component" value="Unassembled WGS sequence"/>
</dbReference>
<dbReference type="PANTHER" id="PTHR30347">
    <property type="entry name" value="POTASSIUM CHANNEL RELATED"/>
    <property type="match status" value="1"/>
</dbReference>
<feature type="transmembrane region" description="Helical" evidence="6">
    <location>
        <begin position="522"/>
        <end position="546"/>
    </location>
</feature>
<dbReference type="InterPro" id="IPR052702">
    <property type="entry name" value="MscS-like_channel"/>
</dbReference>
<dbReference type="InterPro" id="IPR023408">
    <property type="entry name" value="MscS_beta-dom_sf"/>
</dbReference>
<dbReference type="SUPFAM" id="SSF82861">
    <property type="entry name" value="Mechanosensitive channel protein MscS (YggB), transmembrane region"/>
    <property type="match status" value="1"/>
</dbReference>
<dbReference type="GO" id="GO:0016020">
    <property type="term" value="C:membrane"/>
    <property type="evidence" value="ECO:0007669"/>
    <property type="project" value="UniProtKB-SubCell"/>
</dbReference>
<feature type="transmembrane region" description="Helical" evidence="6">
    <location>
        <begin position="475"/>
        <end position="502"/>
    </location>
</feature>
<sequence length="772" mass="82053">MIHARSGLVARSRVLLISAMFLLPALSGTVSAVEPPPSDQWSAAVEALESRTATVEGVSASDSESRDAKLAGLRALADEANSLGGMLERPIAQAKERVAQLGDSPSGSLDPAIKAQADKLEGELTTLEDLKKRVSLVALSAEQELTTAAQAQAAALGQELFSRSASPFSRELWQPALENAPAVLSPSPSGLVHQESSTSSLNGTAATILWAGLVGLVWAGAALLLRLARAWALRSEVATRPFANAMSATALLALFMAPSLQAYGSLEPLLSQWGLSLPYQAIWMAIATGLLLTILVAGLARAVLQPRNPELALFSMQARTSKRGWAASVWIGAAMGIGIGCEQLVARLALQDDLALPLQALGAFCSVSLVLVALLLLRRIRLRPPSTDGNEDALDPVALVIGAAWLACLVILFSGTFGYIVLANWIAQWLIWGAVVGASALFVMTLVDRSVRYILEVKRPQRRGEQSPSRRVRQFSVILSAALRTTVVLLACGALFMPFGAGFTSVLELTGKLAAGVQIGEIRISAASVLTGLLVFAGVAFLLRVFRGWLENTYLPTTRLAQDARDSITTIVGYLGTAAAVLWALAAVGVGVDKLAILASALSVGIGFGLQAITQNFVSGLILLVERPIKLGDRIKIGDAEGTVRKVSVRSTVIRLVDQSTVIVPNSELITKPVQNLSQQFSRPKLELTVAVDVTENLQDTLDMVARELSDNRLALTIPAPIVELISVDEHKAVLRCQMHLKPQSNAADQRVQLILAIRQRLGQDNIKCAIS</sequence>
<dbReference type="InterPro" id="IPR006685">
    <property type="entry name" value="MscS_channel_2nd"/>
</dbReference>
<evidence type="ECO:0000256" key="5">
    <source>
        <dbReference type="ARBA" id="ARBA00023136"/>
    </source>
</evidence>
<evidence type="ECO:0000313" key="10">
    <source>
        <dbReference type="Proteomes" id="UP000239865"/>
    </source>
</evidence>
<dbReference type="AlphaFoldDB" id="A0A2S7D9K0"/>
<feature type="transmembrane region" description="Helical" evidence="6">
    <location>
        <begin position="397"/>
        <end position="423"/>
    </location>
</feature>
<organism evidence="9 10">
    <name type="scientific">Xanthomonas melonis</name>
    <dbReference type="NCBI Taxonomy" id="56456"/>
    <lineage>
        <taxon>Bacteria</taxon>
        <taxon>Pseudomonadati</taxon>
        <taxon>Pseudomonadota</taxon>
        <taxon>Gammaproteobacteria</taxon>
        <taxon>Lysobacterales</taxon>
        <taxon>Lysobacteraceae</taxon>
        <taxon>Xanthomonas</taxon>
    </lineage>
</organism>
<dbReference type="Pfam" id="PF00924">
    <property type="entry name" value="MS_channel_2nd"/>
    <property type="match status" value="1"/>
</dbReference>
<accession>A0A2S7D9K0</accession>
<name>A0A2S7D9K0_9XANT</name>